<gene>
    <name evidence="3" type="ORF">MiSe_23120</name>
</gene>
<evidence type="ECO:0000259" key="2">
    <source>
        <dbReference type="SMART" id="SM00966"/>
    </source>
</evidence>
<feature type="region of interest" description="Disordered" evidence="1">
    <location>
        <begin position="1"/>
        <end position="71"/>
    </location>
</feature>
<dbReference type="InterPro" id="IPR037914">
    <property type="entry name" value="SpoVT-AbrB_sf"/>
</dbReference>
<dbReference type="SMART" id="SM00966">
    <property type="entry name" value="SpoVT_AbrB"/>
    <property type="match status" value="1"/>
</dbReference>
<proteinExistence type="predicted"/>
<dbReference type="NCBIfam" id="TIGR02609">
    <property type="entry name" value="doc_partner"/>
    <property type="match status" value="1"/>
</dbReference>
<comment type="caution">
    <text evidence="3">The sequence shown here is derived from an EMBL/GenBank/DDBJ whole genome shotgun (WGS) entry which is preliminary data.</text>
</comment>
<dbReference type="Gene3D" id="2.10.260.10">
    <property type="match status" value="1"/>
</dbReference>
<dbReference type="GO" id="GO:0003677">
    <property type="term" value="F:DNA binding"/>
    <property type="evidence" value="ECO:0007669"/>
    <property type="project" value="InterPro"/>
</dbReference>
<protein>
    <submittedName>
        <fullName evidence="3">Addiction module antidote</fullName>
    </submittedName>
</protein>
<dbReference type="RefSeq" id="WP_226579241.1">
    <property type="nucleotide sequence ID" value="NZ_BLAY01000030.1"/>
</dbReference>
<accession>A0AAV3X878</accession>
<feature type="domain" description="SpoVT-AbrB" evidence="2">
    <location>
        <begin position="101"/>
        <end position="146"/>
    </location>
</feature>
<name>A0AAV3X878_9CYAN</name>
<feature type="compositionally biased region" description="Polar residues" evidence="1">
    <location>
        <begin position="1"/>
        <end position="10"/>
    </location>
</feature>
<dbReference type="InterPro" id="IPR007159">
    <property type="entry name" value="SpoVT-AbrB_dom"/>
</dbReference>
<organism evidence="3 4">
    <name type="scientific">Microseira wollei NIES-4236</name>
    <dbReference type="NCBI Taxonomy" id="2530354"/>
    <lineage>
        <taxon>Bacteria</taxon>
        <taxon>Bacillati</taxon>
        <taxon>Cyanobacteriota</taxon>
        <taxon>Cyanophyceae</taxon>
        <taxon>Oscillatoriophycideae</taxon>
        <taxon>Aerosakkonematales</taxon>
        <taxon>Aerosakkonemataceae</taxon>
        <taxon>Microseira</taxon>
    </lineage>
</organism>
<evidence type="ECO:0000256" key="1">
    <source>
        <dbReference type="SAM" id="MobiDB-lite"/>
    </source>
</evidence>
<dbReference type="AlphaFoldDB" id="A0AAV3X878"/>
<dbReference type="SUPFAM" id="SSF89447">
    <property type="entry name" value="AbrB/MazE/MraZ-like"/>
    <property type="match status" value="1"/>
</dbReference>
<dbReference type="Pfam" id="PF04014">
    <property type="entry name" value="MazE_antitoxin"/>
    <property type="match status" value="1"/>
</dbReference>
<reference evidence="3" key="1">
    <citation type="submission" date="2019-10" db="EMBL/GenBank/DDBJ databases">
        <title>Draft genome sequece of Microseira wollei NIES-4236.</title>
        <authorList>
            <person name="Yamaguchi H."/>
            <person name="Suzuki S."/>
            <person name="Kawachi M."/>
        </authorList>
    </citation>
    <scope>NUCLEOTIDE SEQUENCE</scope>
    <source>
        <strain evidence="3">NIES-4236</strain>
    </source>
</reference>
<dbReference type="Proteomes" id="UP001050975">
    <property type="component" value="Unassembled WGS sequence"/>
</dbReference>
<dbReference type="InterPro" id="IPR013432">
    <property type="entry name" value="Doc_partner"/>
</dbReference>
<dbReference type="EMBL" id="BLAY01000030">
    <property type="protein sequence ID" value="GET37558.1"/>
    <property type="molecule type" value="Genomic_DNA"/>
</dbReference>
<keyword evidence="4" id="KW-1185">Reference proteome</keyword>
<feature type="compositionally biased region" description="Polar residues" evidence="1">
    <location>
        <begin position="59"/>
        <end position="69"/>
    </location>
</feature>
<sequence>MPTPQNQKNSCGVGEAGRMPTPQNQKNSCGVGEAGRMPTPQNQKNSCGVGVSPALSGSRMPTPQNQKNSCGVGVPPALPGFLVQLISKIQRENVMYTLKVQKMGDALVITLPEELLKQLNLSEGDSLLLTETPEGMQLTTGNPEFETAMEIYRKGSEKYKNALRELAK</sequence>
<evidence type="ECO:0000313" key="4">
    <source>
        <dbReference type="Proteomes" id="UP001050975"/>
    </source>
</evidence>
<evidence type="ECO:0000313" key="3">
    <source>
        <dbReference type="EMBL" id="GET37558.1"/>
    </source>
</evidence>